<dbReference type="PANTHER" id="PTHR42840:SF3">
    <property type="entry name" value="BINDING ROSSMANN FOLD OXIDOREDUCTASE, PUTATIVE (AFU_ORTHOLOGUE AFUA_2G10240)-RELATED"/>
    <property type="match status" value="1"/>
</dbReference>
<dbReference type="SUPFAM" id="SSF51735">
    <property type="entry name" value="NAD(P)-binding Rossmann-fold domains"/>
    <property type="match status" value="1"/>
</dbReference>
<dbReference type="InterPro" id="IPR000683">
    <property type="entry name" value="Gfo/Idh/MocA-like_OxRdtase_N"/>
</dbReference>
<keyword evidence="6" id="KW-1185">Reference proteome</keyword>
<evidence type="ECO:0000313" key="6">
    <source>
        <dbReference type="Proteomes" id="UP001565242"/>
    </source>
</evidence>
<dbReference type="GO" id="GO:0050112">
    <property type="term" value="F:inositol 2-dehydrogenase (NAD+) activity"/>
    <property type="evidence" value="ECO:0007669"/>
    <property type="project" value="UniProtKB-EC"/>
</dbReference>
<comment type="similarity">
    <text evidence="1">Belongs to the Gfo/Idh/MocA family.</text>
</comment>
<evidence type="ECO:0000313" key="5">
    <source>
        <dbReference type="EMBL" id="MEY8536932.1"/>
    </source>
</evidence>
<gene>
    <name evidence="5" type="primary">iolG</name>
    <name evidence="5" type="ORF">AALM99_00540</name>
</gene>
<feature type="domain" description="GFO/IDH/MocA-like oxidoreductase" evidence="4">
    <location>
        <begin position="138"/>
        <end position="246"/>
    </location>
</feature>
<dbReference type="EMBL" id="JBCLSQ010000001">
    <property type="protein sequence ID" value="MEY8536932.1"/>
    <property type="molecule type" value="Genomic_DNA"/>
</dbReference>
<dbReference type="Gene3D" id="3.30.360.10">
    <property type="entry name" value="Dihydrodipicolinate Reductase, domain 2"/>
    <property type="match status" value="1"/>
</dbReference>
<dbReference type="InterPro" id="IPR055170">
    <property type="entry name" value="GFO_IDH_MocA-like_dom"/>
</dbReference>
<sequence>MKKVNIAIISYGRIGRVHMKNLVASPYYNVVMVCDIVKPDDFETEYPEISFVSEYAEVLANPDVDAVLIGTPTSLHPMQIKAAAEAGKHVFCEKPLGSSMKEILKAYEAVRKSGVIMQTGFNRRFDDDFLAIKSRISEIGEPHILKITSRDPGMPPIEYVEKSGGLFMDMTIHDFDMARYMFGEVKSIFVQAAALVEPAITTYGDVDTAIIILTFENGAIGVIDNSRQAVYGYDQRIEVFGSKGMLQNDNHLESNTVLSSKAGVFSEKPQHFFLERYLKSYDTELTYFAKSILDESPVVCTMEDGIMAVKIAQAAQKSYQIGSTVVLSNS</sequence>
<evidence type="ECO:0000259" key="3">
    <source>
        <dbReference type="Pfam" id="PF01408"/>
    </source>
</evidence>
<dbReference type="Pfam" id="PF01408">
    <property type="entry name" value="GFO_IDH_MocA"/>
    <property type="match status" value="1"/>
</dbReference>
<evidence type="ECO:0000256" key="2">
    <source>
        <dbReference type="ARBA" id="ARBA00023002"/>
    </source>
</evidence>
<dbReference type="RefSeq" id="WP_369917565.1">
    <property type="nucleotide sequence ID" value="NZ_JBCLSQ010000001.1"/>
</dbReference>
<dbReference type="Gene3D" id="3.40.50.720">
    <property type="entry name" value="NAD(P)-binding Rossmann-like Domain"/>
    <property type="match status" value="1"/>
</dbReference>
<dbReference type="InterPro" id="IPR036291">
    <property type="entry name" value="NAD(P)-bd_dom_sf"/>
</dbReference>
<accession>A0ABV4D5A7</accession>
<dbReference type="NCBIfam" id="TIGR04380">
    <property type="entry name" value="myo_inos_iolG"/>
    <property type="match status" value="1"/>
</dbReference>
<dbReference type="Proteomes" id="UP001565242">
    <property type="component" value="Unassembled WGS sequence"/>
</dbReference>
<dbReference type="PANTHER" id="PTHR42840">
    <property type="entry name" value="NAD(P)-BINDING ROSSMANN-FOLD SUPERFAMILY PROTEIN-RELATED"/>
    <property type="match status" value="1"/>
</dbReference>
<comment type="caution">
    <text evidence="5">The sequence shown here is derived from an EMBL/GenBank/DDBJ whole genome shotgun (WGS) entry which is preliminary data.</text>
</comment>
<dbReference type="EC" id="1.1.1.18" evidence="5"/>
<dbReference type="InterPro" id="IPR030827">
    <property type="entry name" value="Myo_inos_IolG"/>
</dbReference>
<name>A0ABV4D5A7_9LACT</name>
<protein>
    <submittedName>
        <fullName evidence="5">Inositol 2-dehydrogenase</fullName>
        <ecNumber evidence="5">1.1.1.18</ecNumber>
    </submittedName>
</protein>
<proteinExistence type="inferred from homology"/>
<keyword evidence="2 5" id="KW-0560">Oxidoreductase</keyword>
<dbReference type="SUPFAM" id="SSF55347">
    <property type="entry name" value="Glyceraldehyde-3-phosphate dehydrogenase-like, C-terminal domain"/>
    <property type="match status" value="1"/>
</dbReference>
<evidence type="ECO:0000259" key="4">
    <source>
        <dbReference type="Pfam" id="PF22725"/>
    </source>
</evidence>
<dbReference type="Pfam" id="PF22725">
    <property type="entry name" value="GFO_IDH_MocA_C3"/>
    <property type="match status" value="1"/>
</dbReference>
<feature type="domain" description="Gfo/Idh/MocA-like oxidoreductase N-terminal" evidence="3">
    <location>
        <begin position="4"/>
        <end position="121"/>
    </location>
</feature>
<reference evidence="5 6" key="1">
    <citation type="submission" date="2024-03" db="EMBL/GenBank/DDBJ databases">
        <title>Mouse gut bacterial collection (mGBC) of GemPharmatech.</title>
        <authorList>
            <person name="He Y."/>
            <person name="Dong L."/>
            <person name="Wu D."/>
            <person name="Gao X."/>
            <person name="Lin Z."/>
        </authorList>
    </citation>
    <scope>NUCLEOTIDE SEQUENCE [LARGE SCALE GENOMIC DNA]</scope>
    <source>
        <strain evidence="5 6">20-218</strain>
    </source>
</reference>
<evidence type="ECO:0000256" key="1">
    <source>
        <dbReference type="ARBA" id="ARBA00010928"/>
    </source>
</evidence>
<organism evidence="5 6">
    <name type="scientific">Lactococcus muris</name>
    <dbReference type="NCBI Taxonomy" id="2941330"/>
    <lineage>
        <taxon>Bacteria</taxon>
        <taxon>Bacillati</taxon>
        <taxon>Bacillota</taxon>
        <taxon>Bacilli</taxon>
        <taxon>Lactobacillales</taxon>
        <taxon>Streptococcaceae</taxon>
        <taxon>Lactococcus</taxon>
    </lineage>
</organism>